<protein>
    <submittedName>
        <fullName evidence="1">Uncharacterized protein</fullName>
    </submittedName>
</protein>
<gene>
    <name evidence="1" type="ORF">E0946_00050</name>
</gene>
<evidence type="ECO:0000313" key="1">
    <source>
        <dbReference type="EMBL" id="TDF74515.1"/>
    </source>
</evidence>
<dbReference type="Proteomes" id="UP000294588">
    <property type="component" value="Unassembled WGS sequence"/>
</dbReference>
<keyword evidence="2" id="KW-1185">Reference proteome</keyword>
<proteinExistence type="predicted"/>
<organism evidence="1 2">
    <name type="scientific">Candidatus Syntrophosphaera thermopropionivorans</name>
    <dbReference type="NCBI Taxonomy" id="2593015"/>
    <lineage>
        <taxon>Bacteria</taxon>
        <taxon>Pseudomonadati</taxon>
        <taxon>Candidatus Cloacimonadota</taxon>
        <taxon>Candidatus Cloacimonadia</taxon>
        <taxon>Candidatus Cloacimonadales</taxon>
        <taxon>Candidatus Cloacimonadaceae</taxon>
        <taxon>Candidatus Syntrophosphaera</taxon>
    </lineage>
</organism>
<dbReference type="EMBL" id="SMOG01000001">
    <property type="protein sequence ID" value="TDF74515.1"/>
    <property type="molecule type" value="Genomic_DNA"/>
</dbReference>
<accession>A0AC61QKU2</accession>
<evidence type="ECO:0000313" key="2">
    <source>
        <dbReference type="Proteomes" id="UP000294588"/>
    </source>
</evidence>
<sequence>MTSPNRVLSLLLLSVLLLLTSCWNPFRPRMEDHSDTTIQNRTPQEVLENLELSYKERNINIYQELLSEDFRFELISSEVNQIGVDVNNDGLRDDWWGYDQEILYTKNLFTTGSSDGSMPPPDELQLHLQIPPESSWEIDPQVGHEDWVIIPCMFDLKLSYYASNSMITASGVARFYLKPMNNRWYLAIWRDESNL</sequence>
<comment type="caution">
    <text evidence="1">The sequence shown here is derived from an EMBL/GenBank/DDBJ whole genome shotgun (WGS) entry which is preliminary data.</text>
</comment>
<reference evidence="1" key="1">
    <citation type="submission" date="2019-03" db="EMBL/GenBank/DDBJ databases">
        <title>Candidatus Syntrophosphaera thermopropionivorans: a novel player in syntrophic propionate oxidation during anaerobic digestion.</title>
        <authorList>
            <person name="Dyksma S."/>
        </authorList>
    </citation>
    <scope>NUCLEOTIDE SEQUENCE</scope>
    <source>
        <strain evidence="1">W5</strain>
    </source>
</reference>
<name>A0AC61QKU2_9BACT</name>